<dbReference type="GO" id="GO:0001653">
    <property type="term" value="F:peptide receptor activity"/>
    <property type="evidence" value="ECO:0007669"/>
    <property type="project" value="TreeGrafter"/>
</dbReference>
<dbReference type="InterPro" id="IPR029787">
    <property type="entry name" value="Nucleotide_cyclase"/>
</dbReference>
<feature type="domain" description="Guanylate cyclase" evidence="12">
    <location>
        <begin position="633"/>
        <end position="658"/>
    </location>
</feature>
<keyword evidence="6 11" id="KW-1133">Transmembrane helix</keyword>
<dbReference type="InterPro" id="IPR050401">
    <property type="entry name" value="Cyclic_nucleotide_synthase"/>
</dbReference>
<sequence length="686" mass="73451">MLLYVLCKSRLVITCLAPLRDVARITPLNVNSSLALHWLLGTGVKSGSKLCLALVETAEYLVSFKNILRSIENMGIAMVYGINYFGRGVLLGNNFVSYVRHEAMGNDLLNSSLNFVPSMKVIYHNLTRHMQDYGNINRRLGWVHWTYTRLGWLHWSYIPGLAGFIGHISGLAGFIGHIPGLAGFIGHIPGLAGFIGHILGSDGFIGHIPGLAGFIGHWSYIPGLAGFIGHILGLSGFIGHILGLSGFIGHILGLAGFIGHIPGLAGFIGHIPGLAGFIGHIPGLAGFIGHIPGLTGFIGHIPGLAGFVGHIPGLAGFIGHIPGLSGFIGHIPGLARFIGHTPGSAGFIGHIPGLAGFIGHIPGLAGFIGHIPGLAGFIGHIPGLAGFIGHIPGLAGFVCHIPDLAGFIGHIPGLAGFVGPNIKVIRGHADWKSGSYSLVVRMRRVDRVNATTFVWRVDRIVTSRITSTFGGYSNLVTSSASTSSSGARTRRKDQILANKRREASVQDAIEYFDNMASYVDELRTLQNELRERIRRHVNLSLSDASHKEAYGVIILVLVLAVSPIIIILVRNAVATIQVYSSNLAQKAKELKKEKRKSDMLLFQMLPPSVAQQLKQTQQVHHVKVPAEFYEDVTVYFSDIVGFTEIAAISTPLEVDTEVPGSIPSSSGLLWEAGGVKWGLTQPREDS</sequence>
<protein>
    <recommendedName>
        <fullName evidence="2">guanylate cyclase</fullName>
        <ecNumber evidence="2">4.6.1.2</ecNumber>
    </recommendedName>
</protein>
<keyword evidence="7 11" id="KW-0472">Membrane</keyword>
<feature type="transmembrane region" description="Helical" evidence="11">
    <location>
        <begin position="271"/>
        <end position="291"/>
    </location>
</feature>
<evidence type="ECO:0000259" key="12">
    <source>
        <dbReference type="PROSITE" id="PS50125"/>
    </source>
</evidence>
<dbReference type="EMBL" id="OA569663">
    <property type="protein sequence ID" value="CAD7202663.1"/>
    <property type="molecule type" value="Genomic_DNA"/>
</dbReference>
<evidence type="ECO:0000313" key="13">
    <source>
        <dbReference type="EMBL" id="CAD7202663.1"/>
    </source>
</evidence>
<comment type="subcellular location">
    <subcellularLocation>
        <location evidence="1">Membrane</location>
        <topology evidence="1">Single-pass type I membrane protein</topology>
    </subcellularLocation>
</comment>
<evidence type="ECO:0000256" key="1">
    <source>
        <dbReference type="ARBA" id="ARBA00004479"/>
    </source>
</evidence>
<feature type="transmembrane region" description="Helical" evidence="11">
    <location>
        <begin position="549"/>
        <end position="569"/>
    </location>
</feature>
<gene>
    <name evidence="13" type="ORF">TDIB3V08_LOCUS8845</name>
</gene>
<dbReference type="GO" id="GO:0004016">
    <property type="term" value="F:adenylate cyclase activity"/>
    <property type="evidence" value="ECO:0007669"/>
    <property type="project" value="TreeGrafter"/>
</dbReference>
<evidence type="ECO:0000256" key="4">
    <source>
        <dbReference type="ARBA" id="ARBA00022729"/>
    </source>
</evidence>
<keyword evidence="4" id="KW-0732">Signal</keyword>
<dbReference type="InterPro" id="IPR001054">
    <property type="entry name" value="A/G_cyclase"/>
</dbReference>
<feature type="transmembrane region" description="Helical" evidence="11">
    <location>
        <begin position="211"/>
        <end position="231"/>
    </location>
</feature>
<name>A0A7R8VQI3_TIMDO</name>
<reference evidence="13" key="1">
    <citation type="submission" date="2020-11" db="EMBL/GenBank/DDBJ databases">
        <authorList>
            <person name="Tran Van P."/>
        </authorList>
    </citation>
    <scope>NUCLEOTIDE SEQUENCE</scope>
</reference>
<evidence type="ECO:0000256" key="7">
    <source>
        <dbReference type="ARBA" id="ARBA00023136"/>
    </source>
</evidence>
<dbReference type="Gene3D" id="3.30.70.1230">
    <property type="entry name" value="Nucleotide cyclase"/>
    <property type="match status" value="1"/>
</dbReference>
<evidence type="ECO:0000256" key="5">
    <source>
        <dbReference type="ARBA" id="ARBA00022741"/>
    </source>
</evidence>
<dbReference type="Pfam" id="PF07701">
    <property type="entry name" value="HNOBA"/>
    <property type="match status" value="1"/>
</dbReference>
<dbReference type="PANTHER" id="PTHR11920">
    <property type="entry name" value="GUANYLYL CYCLASE"/>
    <property type="match status" value="1"/>
</dbReference>
<feature type="transmembrane region" description="Helical" evidence="11">
    <location>
        <begin position="155"/>
        <end position="175"/>
    </location>
</feature>
<dbReference type="SUPFAM" id="SSF55073">
    <property type="entry name" value="Nucleotide cyclase"/>
    <property type="match status" value="1"/>
</dbReference>
<evidence type="ECO:0000256" key="6">
    <source>
        <dbReference type="ARBA" id="ARBA00022989"/>
    </source>
</evidence>
<dbReference type="GO" id="GO:0004383">
    <property type="term" value="F:guanylate cyclase activity"/>
    <property type="evidence" value="ECO:0007669"/>
    <property type="project" value="UniProtKB-EC"/>
</dbReference>
<evidence type="ECO:0000256" key="3">
    <source>
        <dbReference type="ARBA" id="ARBA00022692"/>
    </source>
</evidence>
<evidence type="ECO:0000256" key="11">
    <source>
        <dbReference type="SAM" id="Phobius"/>
    </source>
</evidence>
<evidence type="ECO:0000256" key="8">
    <source>
        <dbReference type="ARBA" id="ARBA00023180"/>
    </source>
</evidence>
<evidence type="ECO:0000256" key="2">
    <source>
        <dbReference type="ARBA" id="ARBA00012202"/>
    </source>
</evidence>
<feature type="transmembrane region" description="Helical" evidence="11">
    <location>
        <begin position="237"/>
        <end position="259"/>
    </location>
</feature>
<dbReference type="PANTHER" id="PTHR11920:SF504">
    <property type="entry name" value="GUANYLATE CYCLASE"/>
    <property type="match status" value="1"/>
</dbReference>
<proteinExistence type="predicted"/>
<accession>A0A7R8VQI3</accession>
<dbReference type="GO" id="GO:0005886">
    <property type="term" value="C:plasma membrane"/>
    <property type="evidence" value="ECO:0007669"/>
    <property type="project" value="TreeGrafter"/>
</dbReference>
<organism evidence="13">
    <name type="scientific">Timema douglasi</name>
    <name type="common">Walking stick</name>
    <dbReference type="NCBI Taxonomy" id="61478"/>
    <lineage>
        <taxon>Eukaryota</taxon>
        <taxon>Metazoa</taxon>
        <taxon>Ecdysozoa</taxon>
        <taxon>Arthropoda</taxon>
        <taxon>Hexapoda</taxon>
        <taxon>Insecta</taxon>
        <taxon>Pterygota</taxon>
        <taxon>Neoptera</taxon>
        <taxon>Polyneoptera</taxon>
        <taxon>Phasmatodea</taxon>
        <taxon>Timematodea</taxon>
        <taxon>Timematoidea</taxon>
        <taxon>Timematidae</taxon>
        <taxon>Timema</taxon>
    </lineage>
</organism>
<keyword evidence="9" id="KW-0456">Lyase</keyword>
<evidence type="ECO:0000256" key="9">
    <source>
        <dbReference type="ARBA" id="ARBA00023239"/>
    </source>
</evidence>
<dbReference type="EC" id="4.6.1.2" evidence="2"/>
<evidence type="ECO:0000256" key="10">
    <source>
        <dbReference type="ARBA" id="ARBA00023293"/>
    </source>
</evidence>
<dbReference type="GO" id="GO:0000166">
    <property type="term" value="F:nucleotide binding"/>
    <property type="evidence" value="ECO:0007669"/>
    <property type="project" value="UniProtKB-KW"/>
</dbReference>
<keyword evidence="3 11" id="KW-0812">Transmembrane</keyword>
<dbReference type="GO" id="GO:0007168">
    <property type="term" value="P:receptor guanylyl cyclase signaling pathway"/>
    <property type="evidence" value="ECO:0007669"/>
    <property type="project" value="TreeGrafter"/>
</dbReference>
<dbReference type="AlphaFoldDB" id="A0A7R8VQI3"/>
<keyword evidence="5" id="KW-0547">Nucleotide-binding</keyword>
<dbReference type="InterPro" id="IPR011645">
    <property type="entry name" value="HNOB_dom_associated"/>
</dbReference>
<dbReference type="GO" id="GO:0035556">
    <property type="term" value="P:intracellular signal transduction"/>
    <property type="evidence" value="ECO:0007669"/>
    <property type="project" value="InterPro"/>
</dbReference>
<keyword evidence="8" id="KW-0325">Glycoprotein</keyword>
<keyword evidence="10" id="KW-0141">cGMP biosynthesis</keyword>
<dbReference type="PROSITE" id="PS50125">
    <property type="entry name" value="GUANYLATE_CYCLASE_2"/>
    <property type="match status" value="1"/>
</dbReference>